<organism evidence="2 3">
    <name type="scientific">Strigops habroptila</name>
    <name type="common">Kakapo</name>
    <dbReference type="NCBI Taxonomy" id="2489341"/>
    <lineage>
        <taxon>Eukaryota</taxon>
        <taxon>Metazoa</taxon>
        <taxon>Chordata</taxon>
        <taxon>Craniata</taxon>
        <taxon>Vertebrata</taxon>
        <taxon>Euteleostomi</taxon>
        <taxon>Archelosauria</taxon>
        <taxon>Archosauria</taxon>
        <taxon>Dinosauria</taxon>
        <taxon>Saurischia</taxon>
        <taxon>Theropoda</taxon>
        <taxon>Coelurosauria</taxon>
        <taxon>Aves</taxon>
        <taxon>Neognathae</taxon>
        <taxon>Neoaves</taxon>
        <taxon>Telluraves</taxon>
        <taxon>Australaves</taxon>
        <taxon>Psittaciformes</taxon>
        <taxon>Psittacidae</taxon>
        <taxon>Strigops</taxon>
    </lineage>
</organism>
<reference evidence="2" key="2">
    <citation type="submission" date="2025-08" db="UniProtKB">
        <authorList>
            <consortium name="Ensembl"/>
        </authorList>
    </citation>
    <scope>IDENTIFICATION</scope>
</reference>
<reference evidence="2" key="3">
    <citation type="submission" date="2025-09" db="UniProtKB">
        <authorList>
            <consortium name="Ensembl"/>
        </authorList>
    </citation>
    <scope>IDENTIFICATION</scope>
</reference>
<evidence type="ECO:0000256" key="1">
    <source>
        <dbReference type="SAM" id="SignalP"/>
    </source>
</evidence>
<protein>
    <submittedName>
        <fullName evidence="2">Uncharacterized protein</fullName>
    </submittedName>
</protein>
<reference evidence="2 3" key="1">
    <citation type="submission" date="2019-11" db="EMBL/GenBank/DDBJ databases">
        <title>Strigops habroptila (kakapo) genome, bStrHab1, primary haplotype, v2.</title>
        <authorList>
            <person name="Jarvis E.D."/>
            <person name="Howard J."/>
            <person name="Rhie A."/>
            <person name="Phillippy A."/>
            <person name="Korlach J."/>
            <person name="Digby A."/>
            <person name="Iorns D."/>
            <person name="Eason D."/>
            <person name="Robertson B."/>
            <person name="Raemaekers T."/>
            <person name="Howe K."/>
            <person name="Lewin H."/>
            <person name="Damas J."/>
            <person name="Hastie A."/>
            <person name="Tracey A."/>
            <person name="Chow W."/>
            <person name="Fedrigo O."/>
        </authorList>
    </citation>
    <scope>NUCLEOTIDE SEQUENCE [LARGE SCALE GENOMIC DNA]</scope>
</reference>
<evidence type="ECO:0000313" key="2">
    <source>
        <dbReference type="Ensembl" id="ENSSHBP00005014102.1"/>
    </source>
</evidence>
<dbReference type="GO" id="GO:0042622">
    <property type="term" value="C:photoreceptor outer segment membrane"/>
    <property type="evidence" value="ECO:0007669"/>
    <property type="project" value="InterPro"/>
</dbReference>
<feature type="chain" id="PRO_5025478815" evidence="1">
    <location>
        <begin position="21"/>
        <end position="44"/>
    </location>
</feature>
<accession>A0A672UJF8</accession>
<name>A0A672UJF8_STRHB</name>
<dbReference type="Ensembl" id="ENSSHBT00005016961.1">
    <property type="protein sequence ID" value="ENSSHBP00005014102.1"/>
    <property type="gene ID" value="ENSSHBG00005012347.1"/>
</dbReference>
<dbReference type="InterPro" id="IPR027937">
    <property type="entry name" value="PRCD"/>
</dbReference>
<keyword evidence="1" id="KW-0732">Signal</keyword>
<dbReference type="AlphaFoldDB" id="A0A672UJF8"/>
<dbReference type="GeneTree" id="ENSGT01030000236302"/>
<dbReference type="InParanoid" id="A0A672UJF8"/>
<keyword evidence="3" id="KW-1185">Reference proteome</keyword>
<dbReference type="Proteomes" id="UP000472266">
    <property type="component" value="Chromosome 17"/>
</dbReference>
<sequence length="44" mass="4903">MCTTALLLGTLVMILRRRFSNRVEPYAVAGSRWEGTCCSPASRQ</sequence>
<dbReference type="Pfam" id="PF15201">
    <property type="entry name" value="Rod_cone_degen"/>
    <property type="match status" value="1"/>
</dbReference>
<evidence type="ECO:0000313" key="3">
    <source>
        <dbReference type="Proteomes" id="UP000472266"/>
    </source>
</evidence>
<feature type="signal peptide" evidence="1">
    <location>
        <begin position="1"/>
        <end position="20"/>
    </location>
</feature>
<proteinExistence type="predicted"/>